<proteinExistence type="predicted"/>
<dbReference type="AlphaFoldDB" id="A0A640UN19"/>
<evidence type="ECO:0000256" key="1">
    <source>
        <dbReference type="SAM" id="MobiDB-lite"/>
    </source>
</evidence>
<evidence type="ECO:0000313" key="2">
    <source>
        <dbReference type="EMBL" id="GFE36031.1"/>
    </source>
</evidence>
<feature type="region of interest" description="Disordered" evidence="1">
    <location>
        <begin position="80"/>
        <end position="137"/>
    </location>
</feature>
<organism evidence="2 3">
    <name type="scientific">Streptomyces tubercidicus</name>
    <dbReference type="NCBI Taxonomy" id="47759"/>
    <lineage>
        <taxon>Bacteria</taxon>
        <taxon>Bacillati</taxon>
        <taxon>Actinomycetota</taxon>
        <taxon>Actinomycetes</taxon>
        <taxon>Kitasatosporales</taxon>
        <taxon>Streptomycetaceae</taxon>
        <taxon>Streptomyces</taxon>
    </lineage>
</organism>
<gene>
    <name evidence="2" type="ORF">Stube_07040</name>
</gene>
<dbReference type="EMBL" id="BLIR01000001">
    <property type="protein sequence ID" value="GFE36031.1"/>
    <property type="molecule type" value="Genomic_DNA"/>
</dbReference>
<name>A0A640UN19_9ACTN</name>
<keyword evidence="3" id="KW-1185">Reference proteome</keyword>
<comment type="caution">
    <text evidence="2">The sequence shown here is derived from an EMBL/GenBank/DDBJ whole genome shotgun (WGS) entry which is preliminary data.</text>
</comment>
<evidence type="ECO:0000313" key="3">
    <source>
        <dbReference type="Proteomes" id="UP000431826"/>
    </source>
</evidence>
<protein>
    <submittedName>
        <fullName evidence="2">Uncharacterized protein</fullName>
    </submittedName>
</protein>
<reference evidence="2 3" key="1">
    <citation type="submission" date="2019-12" db="EMBL/GenBank/DDBJ databases">
        <title>Whole genome shotgun sequence of Streptomyces tubercidicus NBRC 13090.</title>
        <authorList>
            <person name="Ichikawa N."/>
            <person name="Kimura A."/>
            <person name="Kitahashi Y."/>
            <person name="Komaki H."/>
            <person name="Tamura T."/>
        </authorList>
    </citation>
    <scope>NUCLEOTIDE SEQUENCE [LARGE SCALE GENOMIC DNA]</scope>
    <source>
        <strain evidence="2 3">NBRC 13090</strain>
    </source>
</reference>
<accession>A0A640UN19</accession>
<sequence length="137" mass="14638">MTVSIADLPVGLRLGGDCAQCLDLFELPCLGALLGNGWELMLREAEVLRDQLTVAGRAGLLPGERTARLTLKFLADSVNETRHSSGMPSCPALRTREPGGCDGNSCSDRSPREGGLRRRRPGGLHPDCLSGPTARDR</sequence>
<dbReference type="Proteomes" id="UP000431826">
    <property type="component" value="Unassembled WGS sequence"/>
</dbReference>